<dbReference type="GO" id="GO:0051060">
    <property type="term" value="F:pullulanase activity"/>
    <property type="evidence" value="ECO:0007669"/>
    <property type="project" value="UniProtKB-EC"/>
</dbReference>
<dbReference type="SUPFAM" id="SSF49452">
    <property type="entry name" value="Starch-binding domain-like"/>
    <property type="match status" value="2"/>
</dbReference>
<keyword evidence="3 9" id="KW-0378">Hydrolase</keyword>
<dbReference type="Gene3D" id="2.60.40.1130">
    <property type="entry name" value="Rab geranylgeranyltransferase alpha-subunit, insert domain"/>
    <property type="match status" value="1"/>
</dbReference>
<dbReference type="Pfam" id="PF17967">
    <property type="entry name" value="Pullulanase_N2"/>
    <property type="match status" value="1"/>
</dbReference>
<evidence type="ECO:0000256" key="4">
    <source>
        <dbReference type="ARBA" id="ARBA00023295"/>
    </source>
</evidence>
<proteinExistence type="inferred from homology"/>
<dbReference type="Pfam" id="PF11852">
    <property type="entry name" value="Pullul_strch_C"/>
    <property type="match status" value="1"/>
</dbReference>
<dbReference type="PANTHER" id="PTHR43002">
    <property type="entry name" value="GLYCOGEN DEBRANCHING ENZYME"/>
    <property type="match status" value="1"/>
</dbReference>
<dbReference type="GO" id="GO:0005975">
    <property type="term" value="P:carbohydrate metabolic process"/>
    <property type="evidence" value="ECO:0007669"/>
    <property type="project" value="InterPro"/>
</dbReference>
<dbReference type="InterPro" id="IPR013780">
    <property type="entry name" value="Glyco_hydro_b"/>
</dbReference>
<dbReference type="Gene3D" id="2.60.40.1110">
    <property type="match status" value="2"/>
</dbReference>
<dbReference type="CDD" id="cd10315">
    <property type="entry name" value="CBM41_pullulanase"/>
    <property type="match status" value="2"/>
</dbReference>
<dbReference type="InterPro" id="IPR011839">
    <property type="entry name" value="Pullul_strch"/>
</dbReference>
<feature type="domain" description="Glycoside hydrolase family 13 N-terminal" evidence="5">
    <location>
        <begin position="385"/>
        <end position="461"/>
    </location>
</feature>
<dbReference type="InterPro" id="IPR017853">
    <property type="entry name" value="GH"/>
</dbReference>
<dbReference type="GO" id="GO:0030246">
    <property type="term" value="F:carbohydrate binding"/>
    <property type="evidence" value="ECO:0007669"/>
    <property type="project" value="InterPro"/>
</dbReference>
<gene>
    <name evidence="9" type="ORF">HDF16_004105</name>
</gene>
<evidence type="ECO:0000256" key="1">
    <source>
        <dbReference type="ARBA" id="ARBA00008061"/>
    </source>
</evidence>
<dbReference type="SUPFAM" id="SSF51011">
    <property type="entry name" value="Glycosyl hydrolase domain"/>
    <property type="match status" value="1"/>
</dbReference>
<dbReference type="Pfam" id="PF03714">
    <property type="entry name" value="PUD"/>
    <property type="match status" value="2"/>
</dbReference>
<organism evidence="9 10">
    <name type="scientific">Granulicella aggregans</name>
    <dbReference type="NCBI Taxonomy" id="474949"/>
    <lineage>
        <taxon>Bacteria</taxon>
        <taxon>Pseudomonadati</taxon>
        <taxon>Acidobacteriota</taxon>
        <taxon>Terriglobia</taxon>
        <taxon>Terriglobales</taxon>
        <taxon>Acidobacteriaceae</taxon>
        <taxon>Granulicella</taxon>
    </lineage>
</organism>
<dbReference type="InterPro" id="IPR004193">
    <property type="entry name" value="Glyco_hydro_13_N"/>
</dbReference>
<feature type="domain" description="Pullulanase N2" evidence="8">
    <location>
        <begin position="240"/>
        <end position="354"/>
    </location>
</feature>
<feature type="domain" description="Pullulanase carbohydrate-binding module 41" evidence="6">
    <location>
        <begin position="128"/>
        <end position="222"/>
    </location>
</feature>
<dbReference type="EMBL" id="JACHIP010000005">
    <property type="protein sequence ID" value="MBB5059382.1"/>
    <property type="molecule type" value="Genomic_DNA"/>
</dbReference>
<comment type="caution">
    <text evidence="9">The sequence shown here is derived from an EMBL/GenBank/DDBJ whole genome shotgun (WGS) entry which is preliminary data.</text>
</comment>
<reference evidence="9 10" key="1">
    <citation type="submission" date="2020-08" db="EMBL/GenBank/DDBJ databases">
        <title>Genomic Encyclopedia of Type Strains, Phase IV (KMG-V): Genome sequencing to study the core and pangenomes of soil and plant-associated prokaryotes.</title>
        <authorList>
            <person name="Whitman W."/>
        </authorList>
    </citation>
    <scope>NUCLEOTIDE SEQUENCE [LARGE SCALE GENOMIC DNA]</scope>
    <source>
        <strain evidence="9 10">M8UP14</strain>
    </source>
</reference>
<dbReference type="Gene3D" id="2.60.40.10">
    <property type="entry name" value="Immunoglobulins"/>
    <property type="match status" value="1"/>
</dbReference>
<dbReference type="SUPFAM" id="SSF81296">
    <property type="entry name" value="E set domains"/>
    <property type="match status" value="2"/>
</dbReference>
<dbReference type="CDD" id="cd02860">
    <property type="entry name" value="E_set_Pullulanase"/>
    <property type="match status" value="1"/>
</dbReference>
<dbReference type="InterPro" id="IPR014756">
    <property type="entry name" value="Ig_E-set"/>
</dbReference>
<feature type="domain" description="Alpha-1,6-glucosidases pullulanase-type C-terminal" evidence="7">
    <location>
        <begin position="957"/>
        <end position="1118"/>
    </location>
</feature>
<dbReference type="CDD" id="cd11341">
    <property type="entry name" value="AmyAc_Pullulanase_LD-like"/>
    <property type="match status" value="1"/>
</dbReference>
<keyword evidence="10" id="KW-1185">Reference proteome</keyword>
<dbReference type="InterPro" id="IPR024561">
    <property type="entry name" value="Pullul_strch_C"/>
</dbReference>
<evidence type="ECO:0000313" key="9">
    <source>
        <dbReference type="EMBL" id="MBB5059382.1"/>
    </source>
</evidence>
<keyword evidence="4 9" id="KW-0326">Glycosidase</keyword>
<accession>A0A7W7ZGF3</accession>
<evidence type="ECO:0000259" key="5">
    <source>
        <dbReference type="Pfam" id="PF02922"/>
    </source>
</evidence>
<dbReference type="RefSeq" id="WP_184220678.1">
    <property type="nucleotide sequence ID" value="NZ_JACHIP010000005.1"/>
</dbReference>
<evidence type="ECO:0000256" key="3">
    <source>
        <dbReference type="ARBA" id="ARBA00022801"/>
    </source>
</evidence>
<dbReference type="Proteomes" id="UP000540989">
    <property type="component" value="Unassembled WGS sequence"/>
</dbReference>
<comment type="similarity">
    <text evidence="1">Belongs to the glycosyl hydrolase 13 family.</text>
</comment>
<dbReference type="InterPro" id="IPR040671">
    <property type="entry name" value="Pullulanase_N2"/>
</dbReference>
<dbReference type="Pfam" id="PF02922">
    <property type="entry name" value="CBM_48"/>
    <property type="match status" value="1"/>
</dbReference>
<evidence type="ECO:0000259" key="8">
    <source>
        <dbReference type="Pfam" id="PF17967"/>
    </source>
</evidence>
<dbReference type="NCBIfam" id="TIGR02103">
    <property type="entry name" value="pullul_strch"/>
    <property type="match status" value="1"/>
</dbReference>
<dbReference type="EC" id="3.2.1.41" evidence="9"/>
<name>A0A7W7ZGF3_9BACT</name>
<dbReference type="InterPro" id="IPR013783">
    <property type="entry name" value="Ig-like_fold"/>
</dbReference>
<dbReference type="AlphaFoldDB" id="A0A7W7ZGF3"/>
<evidence type="ECO:0000313" key="10">
    <source>
        <dbReference type="Proteomes" id="UP000540989"/>
    </source>
</evidence>
<evidence type="ECO:0000259" key="7">
    <source>
        <dbReference type="Pfam" id="PF11852"/>
    </source>
</evidence>
<evidence type="ECO:0000259" key="6">
    <source>
        <dbReference type="Pfam" id="PF03714"/>
    </source>
</evidence>
<dbReference type="InterPro" id="IPR013784">
    <property type="entry name" value="Carb-bd-like_fold"/>
</dbReference>
<dbReference type="Gene3D" id="3.20.20.80">
    <property type="entry name" value="Glycosidases"/>
    <property type="match status" value="1"/>
</dbReference>
<evidence type="ECO:0000256" key="2">
    <source>
        <dbReference type="ARBA" id="ARBA00022729"/>
    </source>
</evidence>
<keyword evidence="2" id="KW-0732">Signal</keyword>
<dbReference type="SUPFAM" id="SSF51445">
    <property type="entry name" value="(Trans)glycosidases"/>
    <property type="match status" value="1"/>
</dbReference>
<sequence>MTTASAFAQTDPRIPSGDIRVHYFRPDGKYTGWTVYAYGDTTEPNDFPDGPVAITGSNSFGVYFDVGVTATAQSVGLILHNGATKDPGGTEFVDPATQGNEYWQLAGSDALSTTRPSIGQDPPIPANHARIHYYRPDGNYDNWVLYVYGATTDPDSDFCGTNDEFAGYDSYGPYFDVAVTSGHLGFIIHNCTTGTKDPGPDQSLQIPQQLEAWVVSGNPTVFLQLPTAAQLLQGPFNQLQAYWIDASTVAIQPEYFQTGYTYSLVASLSAGLQITTTGLTGGTSIPLTPFSGTLTAEELTRFPQLAGYALFKLPETIKPAVLTAALKSQLQVTSAASDGTLKYSTGVQTFGALDALFAYTGKLGVVFHHPSDRFWFDWEDDDCFPVKIKVWAPTAKTLSLLLFDNPTDTAPSKTVAMHEHGGVWVAGGDDGWKGKYYQLQVSVYVSADQAIDTNITTDPYSIDLSLNGLMSRITDLQAEDTKPPAWDFLQSPPIASLADTSIYELHIRDFSVGDSTVPAALQGTYEAFADPETNGMRHLRTLARSGLKAVHILPSFHFGSVNEDKSTWASPGALSPNPPDGQQQQQAIENVQNLDAYNWGYDPVHYMAPAGQYAINPTERVREYRTMVEGLHASGLRVIQDVVFNHTYTAGETPSANFDELVPNYYHRLDANGALENGSCCPDTASEHQMMEKLMIDTVVLNARGYKIDGFRFDAMGLHFVYNMVDIRNALNALTMEKDGVDGRKIYIYGEGFQIAEAANNAIGPNASQTNLYGTGIGSFNDRMRDSVRGGYAFGTDFQDQGFATGLFTDPSAYTSQNAATSSQLATLLGQADLIRLSLAGALQNYSFIDAQGQPVTGAQLTFDGQPAGYAATPLENVNYCSVHDDQSLFDAIQIKSSAADTIAMRARRQAVAMSLITLAQGIPFYYAADDLLRSKDMDDGSYNSGDWFNKIDWSGQGDNWGIGLPIANVNQASWPIYRPLLANTELKPTPQNIATTTDAFQEFLQIRYSTGLFRMTSAEEVQTNLSFLNTGANQIPGLIVMKLDDHGHNYGGAHHIVVFFNASNAPVTFTDAALAGMALHLHPFQQRSSDPILKQAAFTAKEGTATIPGLTTVVFVSDNE</sequence>
<feature type="domain" description="Pullulanase carbohydrate-binding module 41" evidence="6">
    <location>
        <begin position="19"/>
        <end position="111"/>
    </location>
</feature>
<dbReference type="Gene3D" id="2.60.40.1180">
    <property type="entry name" value="Golgi alpha-mannosidase II"/>
    <property type="match status" value="1"/>
</dbReference>
<protein>
    <submittedName>
        <fullName evidence="9">Pullulanase</fullName>
        <ecNumber evidence="9">3.2.1.41</ecNumber>
    </submittedName>
</protein>
<dbReference type="InterPro" id="IPR005323">
    <property type="entry name" value="CBM41_pullulanase"/>
</dbReference>